<keyword evidence="1" id="KW-0812">Transmembrane</keyword>
<dbReference type="AlphaFoldDB" id="A0A6A4ABI7"/>
<reference evidence="2 3" key="1">
    <citation type="submission" date="2018-08" db="EMBL/GenBank/DDBJ databases">
        <title>Genomic investigation of the strawberry pathogen Phytophthora fragariae indicates pathogenicity is determined by transcriptional variation in three key races.</title>
        <authorList>
            <person name="Adams T.M."/>
            <person name="Armitage A.D."/>
            <person name="Sobczyk M.K."/>
            <person name="Bates H.J."/>
            <person name="Dunwell J.M."/>
            <person name="Nellist C.F."/>
            <person name="Harrison R.J."/>
        </authorList>
    </citation>
    <scope>NUCLEOTIDE SEQUENCE [LARGE SCALE GENOMIC DNA]</scope>
    <source>
        <strain evidence="2 3">BC-1</strain>
    </source>
</reference>
<keyword evidence="1" id="KW-0472">Membrane</keyword>
<gene>
    <name evidence="2" type="ORF">PF002_g1881</name>
</gene>
<sequence>MDTLQLQFNHETTVFHKYRILKELATIPSLSVCVALTAVSLYISFLRSWVAKVLLEVTPLFEFFVRASVDAYVD</sequence>
<proteinExistence type="predicted"/>
<evidence type="ECO:0000313" key="2">
    <source>
        <dbReference type="EMBL" id="KAE9256395.1"/>
    </source>
</evidence>
<evidence type="ECO:0000313" key="3">
    <source>
        <dbReference type="Proteomes" id="UP000440367"/>
    </source>
</evidence>
<dbReference type="Proteomes" id="UP000440367">
    <property type="component" value="Unassembled WGS sequence"/>
</dbReference>
<evidence type="ECO:0000256" key="1">
    <source>
        <dbReference type="SAM" id="Phobius"/>
    </source>
</evidence>
<name>A0A6A4ABI7_9STRA</name>
<keyword evidence="1" id="KW-1133">Transmembrane helix</keyword>
<organism evidence="2 3">
    <name type="scientific">Phytophthora fragariae</name>
    <dbReference type="NCBI Taxonomy" id="53985"/>
    <lineage>
        <taxon>Eukaryota</taxon>
        <taxon>Sar</taxon>
        <taxon>Stramenopiles</taxon>
        <taxon>Oomycota</taxon>
        <taxon>Peronosporomycetes</taxon>
        <taxon>Peronosporales</taxon>
        <taxon>Peronosporaceae</taxon>
        <taxon>Phytophthora</taxon>
    </lineage>
</organism>
<feature type="transmembrane region" description="Helical" evidence="1">
    <location>
        <begin position="24"/>
        <end position="45"/>
    </location>
</feature>
<protein>
    <submittedName>
        <fullName evidence="2">Uncharacterized protein</fullName>
    </submittedName>
</protein>
<dbReference type="EMBL" id="QXGD01000047">
    <property type="protein sequence ID" value="KAE9256395.1"/>
    <property type="molecule type" value="Genomic_DNA"/>
</dbReference>
<comment type="caution">
    <text evidence="2">The sequence shown here is derived from an EMBL/GenBank/DDBJ whole genome shotgun (WGS) entry which is preliminary data.</text>
</comment>
<accession>A0A6A4ABI7</accession>